<dbReference type="PANTHER" id="PTHR44395">
    <property type="match status" value="1"/>
</dbReference>
<dbReference type="Gene3D" id="1.25.40.10">
    <property type="entry name" value="Tetratricopeptide repeat domain"/>
    <property type="match status" value="1"/>
</dbReference>
<evidence type="ECO:0000313" key="2">
    <source>
        <dbReference type="EMBL" id="VDL99300.1"/>
    </source>
</evidence>
<evidence type="ECO:0000256" key="1">
    <source>
        <dbReference type="PROSITE-ProRule" id="PRU00339"/>
    </source>
</evidence>
<dbReference type="SUPFAM" id="SSF48452">
    <property type="entry name" value="TPR-like"/>
    <property type="match status" value="1"/>
</dbReference>
<feature type="repeat" description="TPR" evidence="1">
    <location>
        <begin position="97"/>
        <end position="130"/>
    </location>
</feature>
<dbReference type="InterPro" id="IPR011990">
    <property type="entry name" value="TPR-like_helical_dom_sf"/>
</dbReference>
<organism evidence="4">
    <name type="scientific">Schistocephalus solidus</name>
    <name type="common">Tapeworm</name>
    <dbReference type="NCBI Taxonomy" id="70667"/>
    <lineage>
        <taxon>Eukaryota</taxon>
        <taxon>Metazoa</taxon>
        <taxon>Spiralia</taxon>
        <taxon>Lophotrochozoa</taxon>
        <taxon>Platyhelminthes</taxon>
        <taxon>Cestoda</taxon>
        <taxon>Eucestoda</taxon>
        <taxon>Diphyllobothriidea</taxon>
        <taxon>Diphyllobothriidae</taxon>
        <taxon>Schistocephalus</taxon>
    </lineage>
</organism>
<dbReference type="SMART" id="SM00028">
    <property type="entry name" value="TPR"/>
    <property type="match status" value="4"/>
</dbReference>
<dbReference type="STRING" id="70667.A0A183T8W7"/>
<accession>A0A183T8W7</accession>
<dbReference type="WBParaSite" id="SSLN_0001341601-mRNA-1">
    <property type="protein sequence ID" value="SSLN_0001341601-mRNA-1"/>
    <property type="gene ID" value="SSLN_0001341601"/>
</dbReference>
<protein>
    <submittedName>
        <fullName evidence="4">TPR_REGION domain-containing protein</fullName>
    </submittedName>
</protein>
<evidence type="ECO:0000313" key="4">
    <source>
        <dbReference type="WBParaSite" id="SSLN_0001341601-mRNA-1"/>
    </source>
</evidence>
<sequence>MGLTLSLSGTPVRHAGMTYHTRVSPKDLTVFINLANLLVKDQNRLEEADALLRRAISLREDYVDAYQNRGSLLVRLQRFSEAEQMYRAGLKHQPTNAALLYNLGVVLLETNRTEEAYLNFHKALFYEPGHEQTKFVLAASYADTSDPQLREKARLLYEELSQGDFDPVRVHFGLALLYSDASDFETAIKHYNTVLKVSFPPLLPPPRS</sequence>
<dbReference type="PANTHER" id="PTHR44395:SF1">
    <property type="entry name" value="PROTEIN O-MANNOSYL-TRANSFERASE TMTC3"/>
    <property type="match status" value="1"/>
</dbReference>
<dbReference type="InterPro" id="IPR019734">
    <property type="entry name" value="TPR_rpt"/>
</dbReference>
<name>A0A183T8W7_SCHSO</name>
<evidence type="ECO:0000313" key="3">
    <source>
        <dbReference type="Proteomes" id="UP000275846"/>
    </source>
</evidence>
<feature type="repeat" description="TPR" evidence="1">
    <location>
        <begin position="63"/>
        <end position="96"/>
    </location>
</feature>
<dbReference type="Pfam" id="PF13374">
    <property type="entry name" value="TPR_10"/>
    <property type="match status" value="1"/>
</dbReference>
<dbReference type="EMBL" id="UYSU01037639">
    <property type="protein sequence ID" value="VDL99300.1"/>
    <property type="molecule type" value="Genomic_DNA"/>
</dbReference>
<gene>
    <name evidence="2" type="ORF">SSLN_LOCUS12915</name>
</gene>
<keyword evidence="1" id="KW-0802">TPR repeat</keyword>
<dbReference type="Pfam" id="PF13181">
    <property type="entry name" value="TPR_8"/>
    <property type="match status" value="1"/>
</dbReference>
<dbReference type="PROSITE" id="PS50005">
    <property type="entry name" value="TPR"/>
    <property type="match status" value="2"/>
</dbReference>
<dbReference type="Proteomes" id="UP000275846">
    <property type="component" value="Unassembled WGS sequence"/>
</dbReference>
<reference evidence="4" key="1">
    <citation type="submission" date="2016-06" db="UniProtKB">
        <authorList>
            <consortium name="WormBaseParasite"/>
        </authorList>
    </citation>
    <scope>IDENTIFICATION</scope>
</reference>
<proteinExistence type="predicted"/>
<dbReference type="OrthoDB" id="66906at2759"/>
<dbReference type="AlphaFoldDB" id="A0A183T8W7"/>
<dbReference type="Pfam" id="PF13432">
    <property type="entry name" value="TPR_16"/>
    <property type="match status" value="1"/>
</dbReference>
<dbReference type="GO" id="GO:0035269">
    <property type="term" value="P:protein O-linked glycosylation via mannose"/>
    <property type="evidence" value="ECO:0007669"/>
    <property type="project" value="TreeGrafter"/>
</dbReference>
<dbReference type="GO" id="GO:0000030">
    <property type="term" value="F:mannosyltransferase activity"/>
    <property type="evidence" value="ECO:0007669"/>
    <property type="project" value="TreeGrafter"/>
</dbReference>
<dbReference type="GO" id="GO:0005783">
    <property type="term" value="C:endoplasmic reticulum"/>
    <property type="evidence" value="ECO:0007669"/>
    <property type="project" value="TreeGrafter"/>
</dbReference>
<keyword evidence="3" id="KW-1185">Reference proteome</keyword>
<reference evidence="2 3" key="2">
    <citation type="submission" date="2018-11" db="EMBL/GenBank/DDBJ databases">
        <authorList>
            <consortium name="Pathogen Informatics"/>
        </authorList>
    </citation>
    <scope>NUCLEOTIDE SEQUENCE [LARGE SCALE GENOMIC DNA]</scope>
    <source>
        <strain evidence="2 3">NST_G2</strain>
    </source>
</reference>